<accession>A0AA42DPJ4</accession>
<dbReference type="NCBIfam" id="TIGR01446">
    <property type="entry name" value="DnaD_dom"/>
    <property type="match status" value="2"/>
</dbReference>
<feature type="domain" description="DnaB/C C-terminal" evidence="3">
    <location>
        <begin position="146"/>
        <end position="218"/>
    </location>
</feature>
<dbReference type="InterPro" id="IPR006343">
    <property type="entry name" value="DnaB/C_C"/>
</dbReference>
<dbReference type="EMBL" id="JAQIFT010000054">
    <property type="protein sequence ID" value="MDA3732758.1"/>
    <property type="molecule type" value="Genomic_DNA"/>
</dbReference>
<feature type="domain" description="DnaB/C C-terminal" evidence="3">
    <location>
        <begin position="236"/>
        <end position="298"/>
    </location>
</feature>
<sequence>MAYVKFISNPPTSISIPYWFITDYMPQALGGYVKVYLYIFALYHDPSIEGISLEDSAKVLNMLCSELTTALEYWNTHGVLQFKMLSDEDFELTFELDKPTSAPTVGRTASVETKTQRTFIQQTRPHYTSDELTLYCKEHTSIANLFTICEKHLGRLLSSTDQQVLYGLYDWLNLPLDLIEYLVQYCASNNHTHIRYIEKVALGWVDQGIKTVEDAKAQASITKKYRTILKALGMTGETITKHQKELIDKWLNDYAFDIGVILEACNRTVTYSSSPSLNYLGSILDKWKEKGIRTLEEVATLDQNHSKEQEAAKSKGNKTAKSKNPHFTTTYSHNWDLDELEKRERQFLEQKIYGGN</sequence>
<evidence type="ECO:0000256" key="2">
    <source>
        <dbReference type="SAM" id="MobiDB-lite"/>
    </source>
</evidence>
<dbReference type="PIRSF" id="PIRSF033722">
    <property type="entry name" value="DnaD_CA_C3587_prd"/>
    <property type="match status" value="1"/>
</dbReference>
<dbReference type="Pfam" id="PF07261">
    <property type="entry name" value="DnaB_2"/>
    <property type="match status" value="2"/>
</dbReference>
<dbReference type="InterPro" id="IPR053162">
    <property type="entry name" value="DnaD"/>
</dbReference>
<name>A0AA42DPJ4_9FIRM</name>
<feature type="compositionally biased region" description="Basic and acidic residues" evidence="2">
    <location>
        <begin position="304"/>
        <end position="313"/>
    </location>
</feature>
<reference evidence="4" key="1">
    <citation type="journal article" date="2023" name="Int. J. Syst. Evol. Microbiol.">
        <title>&lt;i&gt;Holtiella tumoricola&lt;/i&gt; gen. nov. sp. nov., isolated from a human clinical sample.</title>
        <authorList>
            <person name="Allen-Vercoe E."/>
            <person name="Daigneault M.C."/>
            <person name="Vancuren S.J."/>
            <person name="Cochrane K."/>
            <person name="O'Neal L.L."/>
            <person name="Sankaranarayanan K."/>
            <person name="Lawson P.A."/>
        </authorList>
    </citation>
    <scope>NUCLEOTIDE SEQUENCE</scope>
    <source>
        <strain evidence="4">CC70A</strain>
    </source>
</reference>
<keyword evidence="5" id="KW-1185">Reference proteome</keyword>
<evidence type="ECO:0000313" key="5">
    <source>
        <dbReference type="Proteomes" id="UP001169242"/>
    </source>
</evidence>
<comment type="similarity">
    <text evidence="1">Belongs to the DnaB/DnaD family.</text>
</comment>
<dbReference type="InterPro" id="IPR034829">
    <property type="entry name" value="DnaD-like_sf"/>
</dbReference>
<dbReference type="InterPro" id="IPR017019">
    <property type="entry name" value="DNA_replication_prd_bac"/>
</dbReference>
<evidence type="ECO:0000259" key="3">
    <source>
        <dbReference type="Pfam" id="PF07261"/>
    </source>
</evidence>
<dbReference type="PANTHER" id="PTHR37293:SF5">
    <property type="entry name" value="DNA REPLICATION PROTEIN"/>
    <property type="match status" value="1"/>
</dbReference>
<gene>
    <name evidence="4" type="ORF">PBV87_14865</name>
</gene>
<feature type="region of interest" description="Disordered" evidence="2">
    <location>
        <begin position="303"/>
        <end position="331"/>
    </location>
</feature>
<dbReference type="Proteomes" id="UP001169242">
    <property type="component" value="Unassembled WGS sequence"/>
</dbReference>
<evidence type="ECO:0000256" key="1">
    <source>
        <dbReference type="ARBA" id="ARBA00093462"/>
    </source>
</evidence>
<comment type="caution">
    <text evidence="4">The sequence shown here is derived from an EMBL/GenBank/DDBJ whole genome shotgun (WGS) entry which is preliminary data.</text>
</comment>
<dbReference type="SUPFAM" id="SSF158499">
    <property type="entry name" value="DnaD domain-like"/>
    <property type="match status" value="2"/>
</dbReference>
<feature type="compositionally biased region" description="Basic residues" evidence="2">
    <location>
        <begin position="315"/>
        <end position="324"/>
    </location>
</feature>
<dbReference type="AlphaFoldDB" id="A0AA42DPJ4"/>
<organism evidence="4 5">
    <name type="scientific">Holtiella tumoricola</name>
    <dbReference type="NCBI Taxonomy" id="3018743"/>
    <lineage>
        <taxon>Bacteria</taxon>
        <taxon>Bacillati</taxon>
        <taxon>Bacillota</taxon>
        <taxon>Clostridia</taxon>
        <taxon>Lachnospirales</taxon>
        <taxon>Cellulosilyticaceae</taxon>
        <taxon>Holtiella</taxon>
    </lineage>
</organism>
<protein>
    <submittedName>
        <fullName evidence="4">DnaD domain protein</fullName>
    </submittedName>
</protein>
<proteinExistence type="inferred from homology"/>
<dbReference type="PANTHER" id="PTHR37293">
    <property type="entry name" value="PHAGE REPLICATION PROTEIN-RELATED"/>
    <property type="match status" value="1"/>
</dbReference>
<dbReference type="RefSeq" id="WP_271012769.1">
    <property type="nucleotide sequence ID" value="NZ_JAQIFT010000054.1"/>
</dbReference>
<evidence type="ECO:0000313" key="4">
    <source>
        <dbReference type="EMBL" id="MDA3732758.1"/>
    </source>
</evidence>
<dbReference type="Gene3D" id="1.10.10.630">
    <property type="entry name" value="DnaD domain-like"/>
    <property type="match status" value="2"/>
</dbReference>